<keyword evidence="12 13" id="KW-0961">Cell wall biogenesis/degradation</keyword>
<evidence type="ECO:0000256" key="2">
    <source>
        <dbReference type="ARBA" id="ARBA00004877"/>
    </source>
</evidence>
<evidence type="ECO:0000256" key="4">
    <source>
        <dbReference type="ARBA" id="ARBA00022676"/>
    </source>
</evidence>
<feature type="region of interest" description="Disordered" evidence="14">
    <location>
        <begin position="96"/>
        <end position="120"/>
    </location>
</feature>
<evidence type="ECO:0000256" key="14">
    <source>
        <dbReference type="SAM" id="MobiDB-lite"/>
    </source>
</evidence>
<keyword evidence="5" id="KW-0808">Transferase</keyword>
<evidence type="ECO:0000256" key="9">
    <source>
        <dbReference type="ARBA" id="ARBA00023034"/>
    </source>
</evidence>
<dbReference type="Pfam" id="PF25557">
    <property type="entry name" value="GAUT_1"/>
    <property type="match status" value="1"/>
</dbReference>
<organism evidence="15 16">
    <name type="scientific">Dioscorea zingiberensis</name>
    <dbReference type="NCBI Taxonomy" id="325984"/>
    <lineage>
        <taxon>Eukaryota</taxon>
        <taxon>Viridiplantae</taxon>
        <taxon>Streptophyta</taxon>
        <taxon>Embryophyta</taxon>
        <taxon>Tracheophyta</taxon>
        <taxon>Spermatophyta</taxon>
        <taxon>Magnoliopsida</taxon>
        <taxon>Liliopsida</taxon>
        <taxon>Dioscoreales</taxon>
        <taxon>Dioscoreaceae</taxon>
        <taxon>Dioscorea</taxon>
    </lineage>
</organism>
<dbReference type="GO" id="GO:0071555">
    <property type="term" value="P:cell wall organization"/>
    <property type="evidence" value="ECO:0007669"/>
    <property type="project" value="UniProtKB-KW"/>
</dbReference>
<dbReference type="PANTHER" id="PTHR32116:SF0">
    <property type="entry name" value="GALACTURONOSYLTRANSFERASE 6-RELATED"/>
    <property type="match status" value="1"/>
</dbReference>
<dbReference type="FunFam" id="3.90.550.10:FF:000056">
    <property type="entry name" value="Hexosyltransferase"/>
    <property type="match status" value="1"/>
</dbReference>
<evidence type="ECO:0000256" key="11">
    <source>
        <dbReference type="ARBA" id="ARBA00023180"/>
    </source>
</evidence>
<evidence type="ECO:0000313" key="16">
    <source>
        <dbReference type="Proteomes" id="UP001085076"/>
    </source>
</evidence>
<gene>
    <name evidence="15" type="ORF">J5N97_009844</name>
</gene>
<dbReference type="EC" id="2.4.1.-" evidence="13"/>
<dbReference type="OrthoDB" id="411524at2759"/>
<evidence type="ECO:0000256" key="3">
    <source>
        <dbReference type="ARBA" id="ARBA00006351"/>
    </source>
</evidence>
<keyword evidence="7" id="KW-0735">Signal-anchor</keyword>
<comment type="caution">
    <text evidence="15">The sequence shown here is derived from an EMBL/GenBank/DDBJ whole genome shotgun (WGS) entry which is preliminary data.</text>
</comment>
<keyword evidence="4 13" id="KW-0328">Glycosyltransferase</keyword>
<dbReference type="Gene3D" id="3.90.550.10">
    <property type="entry name" value="Spore Coat Polysaccharide Biosynthesis Protein SpsA, Chain A"/>
    <property type="match status" value="1"/>
</dbReference>
<dbReference type="InterPro" id="IPR029044">
    <property type="entry name" value="Nucleotide-diphossugar_trans"/>
</dbReference>
<keyword evidence="16" id="KW-1185">Reference proteome</keyword>
<dbReference type="InterPro" id="IPR029993">
    <property type="entry name" value="GAUT"/>
</dbReference>
<dbReference type="PANTHER" id="PTHR32116">
    <property type="entry name" value="GALACTURONOSYLTRANSFERASE 4-RELATED"/>
    <property type="match status" value="1"/>
</dbReference>
<keyword evidence="11" id="KW-0325">Glycoprotein</keyword>
<evidence type="ECO:0000256" key="7">
    <source>
        <dbReference type="ARBA" id="ARBA00022968"/>
    </source>
</evidence>
<accession>A0A9D5HM21</accession>
<keyword evidence="8" id="KW-1133">Transmembrane helix</keyword>
<evidence type="ECO:0000313" key="15">
    <source>
        <dbReference type="EMBL" id="KAJ0981589.1"/>
    </source>
</evidence>
<dbReference type="Proteomes" id="UP001085076">
    <property type="component" value="Miscellaneous, Linkage group lg02"/>
</dbReference>
<evidence type="ECO:0000256" key="8">
    <source>
        <dbReference type="ARBA" id="ARBA00022989"/>
    </source>
</evidence>
<dbReference type="EMBL" id="JAGGNH010000002">
    <property type="protein sequence ID" value="KAJ0981589.1"/>
    <property type="molecule type" value="Genomic_DNA"/>
</dbReference>
<evidence type="ECO:0000256" key="13">
    <source>
        <dbReference type="RuleBase" id="RU362027"/>
    </source>
</evidence>
<name>A0A9D5HM21_9LILI</name>
<evidence type="ECO:0000256" key="1">
    <source>
        <dbReference type="ARBA" id="ARBA00004323"/>
    </source>
</evidence>
<dbReference type="SUPFAM" id="SSF53448">
    <property type="entry name" value="Nucleotide-diphospho-sugar transferases"/>
    <property type="match status" value="1"/>
</dbReference>
<reference evidence="15" key="1">
    <citation type="submission" date="2021-03" db="EMBL/GenBank/DDBJ databases">
        <authorList>
            <person name="Li Z."/>
            <person name="Yang C."/>
        </authorList>
    </citation>
    <scope>NUCLEOTIDE SEQUENCE</scope>
    <source>
        <strain evidence="15">Dzin_1.0</strain>
        <tissue evidence="15">Leaf</tissue>
    </source>
</reference>
<dbReference type="GO" id="GO:0000139">
    <property type="term" value="C:Golgi membrane"/>
    <property type="evidence" value="ECO:0007669"/>
    <property type="project" value="UniProtKB-SubCell"/>
</dbReference>
<dbReference type="Pfam" id="PF01501">
    <property type="entry name" value="Glyco_transf_8"/>
    <property type="match status" value="1"/>
</dbReference>
<dbReference type="GO" id="GO:0047262">
    <property type="term" value="F:polygalacturonate 4-alpha-galacturonosyltransferase activity"/>
    <property type="evidence" value="ECO:0007669"/>
    <property type="project" value="InterPro"/>
</dbReference>
<evidence type="ECO:0000256" key="6">
    <source>
        <dbReference type="ARBA" id="ARBA00022692"/>
    </source>
</evidence>
<evidence type="ECO:0000256" key="10">
    <source>
        <dbReference type="ARBA" id="ARBA00023136"/>
    </source>
</evidence>
<keyword evidence="10" id="KW-0472">Membrane</keyword>
<dbReference type="CDD" id="cd06429">
    <property type="entry name" value="GT8_like_1"/>
    <property type="match status" value="1"/>
</dbReference>
<keyword evidence="6" id="KW-0812">Transmembrane</keyword>
<reference evidence="15" key="2">
    <citation type="journal article" date="2022" name="Hortic Res">
        <title>The genome of Dioscorea zingiberensis sheds light on the biosynthesis, origin and evolution of the medicinally important diosgenin saponins.</title>
        <authorList>
            <person name="Li Y."/>
            <person name="Tan C."/>
            <person name="Li Z."/>
            <person name="Guo J."/>
            <person name="Li S."/>
            <person name="Chen X."/>
            <person name="Wang C."/>
            <person name="Dai X."/>
            <person name="Yang H."/>
            <person name="Song W."/>
            <person name="Hou L."/>
            <person name="Xu J."/>
            <person name="Tong Z."/>
            <person name="Xu A."/>
            <person name="Yuan X."/>
            <person name="Wang W."/>
            <person name="Yang Q."/>
            <person name="Chen L."/>
            <person name="Sun Z."/>
            <person name="Wang K."/>
            <person name="Pan B."/>
            <person name="Chen J."/>
            <person name="Bao Y."/>
            <person name="Liu F."/>
            <person name="Qi X."/>
            <person name="Gang D.R."/>
            <person name="Wen J."/>
            <person name="Li J."/>
        </authorList>
    </citation>
    <scope>NUCLEOTIDE SEQUENCE</scope>
    <source>
        <strain evidence="15">Dzin_1.0</strain>
    </source>
</reference>
<dbReference type="InterPro" id="IPR002495">
    <property type="entry name" value="Glyco_trans_8"/>
</dbReference>
<evidence type="ECO:0000256" key="5">
    <source>
        <dbReference type="ARBA" id="ARBA00022679"/>
    </source>
</evidence>
<comment type="subcellular location">
    <subcellularLocation>
        <location evidence="1 13">Golgi apparatus membrane</location>
        <topology evidence="1 13">Single-pass type II membrane protein</topology>
    </subcellularLocation>
</comment>
<sequence length="601" mass="68726">MLHRLKRPRALILALLCVSVFAPVVFISTKILDFTPSLGNKEFFDDASGIVKSFSPPKLSADALKVNSIEEDLGKGLKEPEGLVFKDRVFRNLGSSWSTTENPPTLDDKLSTSAQNSNGIDRELHKQNETASVRNRMGGLANGLKLLDPTVEETNKRRPPPVVDEKVKMMEDMLIMAKAYLHFAPSSSNSRLVRELKLRIKEIERVVSQANKDSDLSRSALQKMRAMEVSLSKANKAYPDCSAMASKLRSMTYNTEEQLRAQKNQASYLTQLAARTFPKGLHCLAMRLTSKYFSMQSGEHEFPRRHNVQNLNLYHYAIFSDNVLACAVVVNSTVSTSKEPDKIVFHVVTDSLNFPAMMMWFLMNPPGQATIQIKNFDDFKWLPSGFSSMLKQPGLQDPRFSSALNHLRFYLPEIFPDLNKVLLLDHDVVVQRDLRRLWDIDFKGKVNGAVETCRGESFHRLETLINFSDPIIAKNFHPKRCIWAFGMNMFDLQAWRRKGLSRVYNKWFQLGKRRQLWKAGTLPLGQLTFYNQTVALDRWWHVLGLGLDSSVGRNEIERAAVIHYNGNMKPWLDIAIGKYRSDWAKFVDYNNQYLQQCNIHI</sequence>
<protein>
    <recommendedName>
        <fullName evidence="13">Hexosyltransferase</fullName>
        <ecNumber evidence="13">2.4.1.-</ecNumber>
    </recommendedName>
</protein>
<comment type="similarity">
    <text evidence="3 13">Belongs to the glycosyltransferase 8 family.</text>
</comment>
<keyword evidence="9 13" id="KW-0333">Golgi apparatus</keyword>
<dbReference type="AlphaFoldDB" id="A0A9D5HM21"/>
<comment type="pathway">
    <text evidence="2 13">Glycan metabolism; pectin biosynthesis.</text>
</comment>
<proteinExistence type="inferred from homology"/>
<evidence type="ECO:0000256" key="12">
    <source>
        <dbReference type="ARBA" id="ARBA00023316"/>
    </source>
</evidence>